<evidence type="ECO:0000313" key="3">
    <source>
        <dbReference type="Proteomes" id="UP001232148"/>
    </source>
</evidence>
<organism evidence="2 3">
    <name type="scientific">Colletotrichum zoysiae</name>
    <dbReference type="NCBI Taxonomy" id="1216348"/>
    <lineage>
        <taxon>Eukaryota</taxon>
        <taxon>Fungi</taxon>
        <taxon>Dikarya</taxon>
        <taxon>Ascomycota</taxon>
        <taxon>Pezizomycotina</taxon>
        <taxon>Sordariomycetes</taxon>
        <taxon>Hypocreomycetidae</taxon>
        <taxon>Glomerellales</taxon>
        <taxon>Glomerellaceae</taxon>
        <taxon>Colletotrichum</taxon>
        <taxon>Colletotrichum graminicola species complex</taxon>
    </lineage>
</organism>
<dbReference type="AlphaFoldDB" id="A0AAD9H304"/>
<feature type="region of interest" description="Disordered" evidence="1">
    <location>
        <begin position="76"/>
        <end position="96"/>
    </location>
</feature>
<sequence length="244" mass="26820">MTTLTALLEAIRRQQCNDRGKETIRVSVVEARLTAHARSRGCESDHGLEPFAKSVTQQTGSPVLVKPVPFRRAAIPRESATDSEGDDRHGLPRQTTLHGLPMTATWTFKVGLASKPRQTDEERKTWLKSVAVTTEKPIQQGRKGAAAKAMARKGGGRAERQDAVCIYICSLHPGAPDPTSRFVGPRCRGSCSLRGQHQAIGGEELPPWRTKRWVGSAVVRHDWRMDDRGPCFHIVIRCSSLGVG</sequence>
<proteinExistence type="predicted"/>
<keyword evidence="3" id="KW-1185">Reference proteome</keyword>
<accession>A0AAD9H304</accession>
<evidence type="ECO:0000313" key="2">
    <source>
        <dbReference type="EMBL" id="KAK2021481.1"/>
    </source>
</evidence>
<gene>
    <name evidence="2" type="ORF">LX32DRAFT_250665</name>
</gene>
<name>A0AAD9H304_9PEZI</name>
<protein>
    <submittedName>
        <fullName evidence="2">Uncharacterized protein</fullName>
    </submittedName>
</protein>
<dbReference type="EMBL" id="MU843102">
    <property type="protein sequence ID" value="KAK2021481.1"/>
    <property type="molecule type" value="Genomic_DNA"/>
</dbReference>
<comment type="caution">
    <text evidence="2">The sequence shown here is derived from an EMBL/GenBank/DDBJ whole genome shotgun (WGS) entry which is preliminary data.</text>
</comment>
<evidence type="ECO:0000256" key="1">
    <source>
        <dbReference type="SAM" id="MobiDB-lite"/>
    </source>
</evidence>
<dbReference type="Proteomes" id="UP001232148">
    <property type="component" value="Unassembled WGS sequence"/>
</dbReference>
<reference evidence="2" key="1">
    <citation type="submission" date="2021-06" db="EMBL/GenBank/DDBJ databases">
        <title>Comparative genomics, transcriptomics and evolutionary studies reveal genomic signatures of adaptation to plant cell wall in hemibiotrophic fungi.</title>
        <authorList>
            <consortium name="DOE Joint Genome Institute"/>
            <person name="Baroncelli R."/>
            <person name="Diaz J.F."/>
            <person name="Benocci T."/>
            <person name="Peng M."/>
            <person name="Battaglia E."/>
            <person name="Haridas S."/>
            <person name="Andreopoulos W."/>
            <person name="Labutti K."/>
            <person name="Pangilinan J."/>
            <person name="Floch G.L."/>
            <person name="Makela M.R."/>
            <person name="Henrissat B."/>
            <person name="Grigoriev I.V."/>
            <person name="Crouch J.A."/>
            <person name="De Vries R.P."/>
            <person name="Sukno S.A."/>
            <person name="Thon M.R."/>
        </authorList>
    </citation>
    <scope>NUCLEOTIDE SEQUENCE</scope>
    <source>
        <strain evidence="2">MAFF235873</strain>
    </source>
</reference>